<evidence type="ECO:0000256" key="8">
    <source>
        <dbReference type="PROSITE-ProRule" id="PRU00176"/>
    </source>
</evidence>
<feature type="region of interest" description="Disordered" evidence="9">
    <location>
        <begin position="645"/>
        <end position="734"/>
    </location>
</feature>
<feature type="region of interest" description="Disordered" evidence="9">
    <location>
        <begin position="210"/>
        <end position="269"/>
    </location>
</feature>
<evidence type="ECO:0000259" key="10">
    <source>
        <dbReference type="PROSITE" id="PS50102"/>
    </source>
</evidence>
<dbReference type="EMBL" id="MNPL01005616">
    <property type="protein sequence ID" value="OQR75904.1"/>
    <property type="molecule type" value="Genomic_DNA"/>
</dbReference>
<dbReference type="PANTHER" id="PTHR15528">
    <property type="entry name" value="PEROXISOME PROLIFERATOR ACTIVATED RECEPTOR GAMMA COACTIVATOR 1 PGC-1 -RELATED"/>
    <property type="match status" value="1"/>
</dbReference>
<dbReference type="InterPro" id="IPR035979">
    <property type="entry name" value="RBD_domain_sf"/>
</dbReference>
<dbReference type="GO" id="GO:0003712">
    <property type="term" value="F:transcription coregulator activity"/>
    <property type="evidence" value="ECO:0007669"/>
    <property type="project" value="InterPro"/>
</dbReference>
<feature type="region of interest" description="Disordered" evidence="9">
    <location>
        <begin position="1"/>
        <end position="23"/>
    </location>
</feature>
<dbReference type="PANTHER" id="PTHR15528:SF11">
    <property type="entry name" value="FI18188P1"/>
    <property type="match status" value="1"/>
</dbReference>
<evidence type="ECO:0000256" key="7">
    <source>
        <dbReference type="ARBA" id="ARBA00023242"/>
    </source>
</evidence>
<keyword evidence="5" id="KW-0010">Activator</keyword>
<keyword evidence="4" id="KW-0805">Transcription regulation</keyword>
<proteinExistence type="predicted"/>
<feature type="compositionally biased region" description="Basic and acidic residues" evidence="9">
    <location>
        <begin position="688"/>
        <end position="699"/>
    </location>
</feature>
<feature type="compositionally biased region" description="Basic residues" evidence="9">
    <location>
        <begin position="700"/>
        <end position="712"/>
    </location>
</feature>
<dbReference type="GO" id="GO:0003723">
    <property type="term" value="F:RNA binding"/>
    <property type="evidence" value="ECO:0007669"/>
    <property type="project" value="UniProtKB-UniRule"/>
</dbReference>
<accession>A0A1V9XQY2</accession>
<dbReference type="Pfam" id="PF00076">
    <property type="entry name" value="RRM_1"/>
    <property type="match status" value="1"/>
</dbReference>
<evidence type="ECO:0000256" key="6">
    <source>
        <dbReference type="ARBA" id="ARBA00023163"/>
    </source>
</evidence>
<dbReference type="SMART" id="SM00360">
    <property type="entry name" value="RRM"/>
    <property type="match status" value="1"/>
</dbReference>
<organism evidence="11 12">
    <name type="scientific">Tropilaelaps mercedesae</name>
    <dbReference type="NCBI Taxonomy" id="418985"/>
    <lineage>
        <taxon>Eukaryota</taxon>
        <taxon>Metazoa</taxon>
        <taxon>Ecdysozoa</taxon>
        <taxon>Arthropoda</taxon>
        <taxon>Chelicerata</taxon>
        <taxon>Arachnida</taxon>
        <taxon>Acari</taxon>
        <taxon>Parasitiformes</taxon>
        <taxon>Mesostigmata</taxon>
        <taxon>Gamasina</taxon>
        <taxon>Dermanyssoidea</taxon>
        <taxon>Laelapidae</taxon>
        <taxon>Tropilaelaps</taxon>
    </lineage>
</organism>
<evidence type="ECO:0000256" key="3">
    <source>
        <dbReference type="ARBA" id="ARBA00022884"/>
    </source>
</evidence>
<feature type="compositionally biased region" description="Basic residues" evidence="9">
    <location>
        <begin position="212"/>
        <end position="231"/>
    </location>
</feature>
<dbReference type="InterPro" id="IPR034605">
    <property type="entry name" value="PGC-1"/>
</dbReference>
<feature type="compositionally biased region" description="Low complexity" evidence="9">
    <location>
        <begin position="649"/>
        <end position="662"/>
    </location>
</feature>
<feature type="region of interest" description="Disordered" evidence="9">
    <location>
        <begin position="621"/>
        <end position="640"/>
    </location>
</feature>
<feature type="compositionally biased region" description="Basic and acidic residues" evidence="9">
    <location>
        <begin position="581"/>
        <end position="592"/>
    </location>
</feature>
<dbReference type="Proteomes" id="UP000192247">
    <property type="component" value="Unassembled WGS sequence"/>
</dbReference>
<dbReference type="SUPFAM" id="SSF54928">
    <property type="entry name" value="RNA-binding domain, RBD"/>
    <property type="match status" value="1"/>
</dbReference>
<dbReference type="PROSITE" id="PS50102">
    <property type="entry name" value="RRM"/>
    <property type="match status" value="1"/>
</dbReference>
<dbReference type="GO" id="GO:0005634">
    <property type="term" value="C:nucleus"/>
    <property type="evidence" value="ECO:0007669"/>
    <property type="project" value="UniProtKB-SubCell"/>
</dbReference>
<dbReference type="OrthoDB" id="10047851at2759"/>
<feature type="region of interest" description="Disordered" evidence="9">
    <location>
        <begin position="281"/>
        <end position="341"/>
    </location>
</feature>
<sequence length="932" mass="103279">MTATMDYRRSDHQRESRPPRARQESLCLSEFVDEILQNDADILRQADDFMHLFPVGDDIANIGNLDPFSNIDGEDIESVFVPLGDSSSSSETPEDVVDVESVDSSENVSIPTGSSTDQHIGEAGIGYSSRNYGCARTVGVLPHHYGEMKVRLRASAEAASFKKKNADGVNSQHDNNGIDQSAGNLLPLFASPTKYNRSKIELSLISSPALKEKRKPTSRKSLRKRHRRRIPKAAATSSPVEWRGAHTSTTAAPYVPPQSPAKLPSGRADSCCSSDSRCGGISSSSSTDKNNNNENSNSLSCDSKESGKMKGSQDTLATLSESNSNSSTVATRTTSSCPTESVPRLRLDGLLVSPSRQVKTRQKVVTRSLVEKLKAAAQRATARQSILLPVPTSKPAEHALVSLDHDYCSQRQIVGVDRDNLEPEPMDVDSDEEQNLVRIEVLPDLSLAKRQSGGFHQSMNNEASLLLPQPLQKSVGIIVHQKSPQSLLKFNQRTEAVLQVSNSQKVDHETDVVSIPGQSKGTVMIDERAMWTSDGCTMPFKSGMGSIGQVLSSIESFVEEEEVVATTTPSEGALSDSGVESLDRRKESRERDEADFDDGIVEDGRESRRWREEKARRIKKRDANNNNINKNGNSGSDALLYRGRRRRSGSATSNSSFSSTDSGRSRSRSSECRCASGDSRRSRIGRQISHDRPLRDGSSHKRSLSRQRNSCRRCRDTSPDYTVGSHASRHRDIQMRQREAYVAAGWETNESSSKRPITQKRERKNIWCMDAQVPSPNTTAATTRPQSLTAMQEALEKIRRGGDRKIIYVGKIPEGTTRVQIREWFSRFGKIAEVSLHFRDAGENYGFITFDRAEDAYRAVEQGNNDPGLPKFQLCFGGRRQFCGQQWSDLDSQPEKDYLRERVDDLVKKNDDDFDSLLKSLKGAPLSGVRRR</sequence>
<evidence type="ECO:0000256" key="4">
    <source>
        <dbReference type="ARBA" id="ARBA00023015"/>
    </source>
</evidence>
<feature type="region of interest" description="Disordered" evidence="9">
    <location>
        <begin position="561"/>
        <end position="600"/>
    </location>
</feature>
<evidence type="ECO:0000256" key="5">
    <source>
        <dbReference type="ARBA" id="ARBA00023159"/>
    </source>
</evidence>
<keyword evidence="3 8" id="KW-0694">RNA-binding</keyword>
<evidence type="ECO:0000313" key="11">
    <source>
        <dbReference type="EMBL" id="OQR75904.1"/>
    </source>
</evidence>
<comment type="caution">
    <text evidence="11">The sequence shown here is derived from an EMBL/GenBank/DDBJ whole genome shotgun (WGS) entry which is preliminary data.</text>
</comment>
<feature type="compositionally biased region" description="Low complexity" evidence="9">
    <location>
        <begin position="281"/>
        <end position="301"/>
    </location>
</feature>
<dbReference type="GO" id="GO:0045944">
    <property type="term" value="P:positive regulation of transcription by RNA polymerase II"/>
    <property type="evidence" value="ECO:0007669"/>
    <property type="project" value="TreeGrafter"/>
</dbReference>
<feature type="domain" description="RRM" evidence="10">
    <location>
        <begin position="805"/>
        <end position="880"/>
    </location>
</feature>
<evidence type="ECO:0000256" key="2">
    <source>
        <dbReference type="ARBA" id="ARBA00022553"/>
    </source>
</evidence>
<evidence type="ECO:0000256" key="1">
    <source>
        <dbReference type="ARBA" id="ARBA00004123"/>
    </source>
</evidence>
<dbReference type="InterPro" id="IPR012677">
    <property type="entry name" value="Nucleotide-bd_a/b_plait_sf"/>
</dbReference>
<dbReference type="STRING" id="418985.A0A1V9XQY2"/>
<comment type="subcellular location">
    <subcellularLocation>
        <location evidence="1">Nucleus</location>
    </subcellularLocation>
</comment>
<dbReference type="InParanoid" id="A0A1V9XQY2"/>
<evidence type="ECO:0000313" key="12">
    <source>
        <dbReference type="Proteomes" id="UP000192247"/>
    </source>
</evidence>
<gene>
    <name evidence="11" type="ORF">BIW11_08123</name>
</gene>
<dbReference type="InterPro" id="IPR000504">
    <property type="entry name" value="RRM_dom"/>
</dbReference>
<feature type="compositionally biased region" description="Polar residues" evidence="9">
    <location>
        <begin position="312"/>
        <end position="339"/>
    </location>
</feature>
<keyword evidence="12" id="KW-1185">Reference proteome</keyword>
<reference evidence="11 12" key="1">
    <citation type="journal article" date="2017" name="Gigascience">
        <title>Draft genome of the honey bee ectoparasitic mite, Tropilaelaps mercedesae, is shaped by the parasitic life history.</title>
        <authorList>
            <person name="Dong X."/>
            <person name="Armstrong S.D."/>
            <person name="Xia D."/>
            <person name="Makepeace B.L."/>
            <person name="Darby A.C."/>
            <person name="Kadowaki T."/>
        </authorList>
    </citation>
    <scope>NUCLEOTIDE SEQUENCE [LARGE SCALE GENOMIC DNA]</scope>
    <source>
        <strain evidence="11">Wuxi-XJTLU</strain>
    </source>
</reference>
<evidence type="ECO:0000256" key="9">
    <source>
        <dbReference type="SAM" id="MobiDB-lite"/>
    </source>
</evidence>
<dbReference type="AlphaFoldDB" id="A0A1V9XQY2"/>
<protein>
    <recommendedName>
        <fullName evidence="10">RRM domain-containing protein</fullName>
    </recommendedName>
</protein>
<dbReference type="Gene3D" id="3.30.70.330">
    <property type="match status" value="1"/>
</dbReference>
<keyword evidence="2" id="KW-0597">Phosphoprotein</keyword>
<keyword evidence="6" id="KW-0804">Transcription</keyword>
<keyword evidence="7" id="KW-0539">Nucleus</keyword>
<feature type="compositionally biased region" description="Low complexity" evidence="9">
    <location>
        <begin position="624"/>
        <end position="637"/>
    </location>
</feature>
<name>A0A1V9XQY2_9ACAR</name>